<keyword evidence="1" id="KW-0472">Membrane</keyword>
<dbReference type="Proteomes" id="UP001208689">
    <property type="component" value="Chromosome"/>
</dbReference>
<proteinExistence type="predicted"/>
<accession>A0ABY6HZQ3</accession>
<sequence length="122" mass="14257">MISDIRTQFQSFTLFTYIYFSLAIIFLLVAYFSIPKMNRSLAGKVISLILVIWAFTLINFPFLWILIALSVGLLYSIFNDSRLQQLFIIDEDILFVDKKPQVWEKFEVPPELRVNNPEGLES</sequence>
<evidence type="ECO:0000256" key="1">
    <source>
        <dbReference type="SAM" id="Phobius"/>
    </source>
</evidence>
<evidence type="ECO:0000313" key="3">
    <source>
        <dbReference type="Proteomes" id="UP001208689"/>
    </source>
</evidence>
<dbReference type="EMBL" id="CP104013">
    <property type="protein sequence ID" value="UYP48357.1"/>
    <property type="molecule type" value="Genomic_DNA"/>
</dbReference>
<name>A0ABY6HZQ3_9ARCH</name>
<keyword evidence="3" id="KW-1185">Reference proteome</keyword>
<keyword evidence="1" id="KW-0812">Transmembrane</keyword>
<feature type="transmembrane region" description="Helical" evidence="1">
    <location>
        <begin position="46"/>
        <end position="75"/>
    </location>
</feature>
<gene>
    <name evidence="2" type="ORF">NEF87_004642</name>
</gene>
<protein>
    <submittedName>
        <fullName evidence="2">Uncharacterized protein</fullName>
    </submittedName>
</protein>
<feature type="transmembrane region" description="Helical" evidence="1">
    <location>
        <begin position="12"/>
        <end position="34"/>
    </location>
</feature>
<organism evidence="2 3">
    <name type="scientific">Candidatus Lokiarchaeum ossiferum</name>
    <dbReference type="NCBI Taxonomy" id="2951803"/>
    <lineage>
        <taxon>Archaea</taxon>
        <taxon>Promethearchaeati</taxon>
        <taxon>Promethearchaeota</taxon>
        <taxon>Promethearchaeia</taxon>
        <taxon>Promethearchaeales</taxon>
        <taxon>Promethearchaeaceae</taxon>
        <taxon>Candidatus Lokiarchaeum</taxon>
    </lineage>
</organism>
<reference evidence="2" key="1">
    <citation type="submission" date="2022-09" db="EMBL/GenBank/DDBJ databases">
        <title>Actin cytoskeleton and complex cell architecture in an #Asgard archaeon.</title>
        <authorList>
            <person name="Ponce Toledo R.I."/>
            <person name="Schleper C."/>
            <person name="Rodrigues Oliveira T."/>
            <person name="Wollweber F."/>
            <person name="Xu J."/>
            <person name="Rittmann S."/>
            <person name="Klingl A."/>
            <person name="Pilhofer M."/>
        </authorList>
    </citation>
    <scope>NUCLEOTIDE SEQUENCE</scope>
    <source>
        <strain evidence="2">B-35</strain>
    </source>
</reference>
<keyword evidence="1" id="KW-1133">Transmembrane helix</keyword>
<evidence type="ECO:0000313" key="2">
    <source>
        <dbReference type="EMBL" id="UYP48357.1"/>
    </source>
</evidence>